<dbReference type="EMBL" id="JAGSOY010000009">
    <property type="protein sequence ID" value="MBU2710664.1"/>
    <property type="molecule type" value="Genomic_DNA"/>
</dbReference>
<organism evidence="2 3">
    <name type="scientific">Zooshikella harenae</name>
    <dbReference type="NCBI Taxonomy" id="2827238"/>
    <lineage>
        <taxon>Bacteria</taxon>
        <taxon>Pseudomonadati</taxon>
        <taxon>Pseudomonadota</taxon>
        <taxon>Gammaproteobacteria</taxon>
        <taxon>Oceanospirillales</taxon>
        <taxon>Zooshikellaceae</taxon>
        <taxon>Zooshikella</taxon>
    </lineage>
</organism>
<dbReference type="PROSITE" id="PS51782">
    <property type="entry name" value="LYSM"/>
    <property type="match status" value="1"/>
</dbReference>
<dbReference type="InterPro" id="IPR018392">
    <property type="entry name" value="LysM"/>
</dbReference>
<dbReference type="InterPro" id="IPR024408">
    <property type="entry name" value="Muramidase"/>
</dbReference>
<dbReference type="Pfam" id="PF11860">
    <property type="entry name" value="Muramidase"/>
    <property type="match status" value="1"/>
</dbReference>
<evidence type="ECO:0000313" key="2">
    <source>
        <dbReference type="EMBL" id="MBU2710664.1"/>
    </source>
</evidence>
<evidence type="ECO:0000313" key="3">
    <source>
        <dbReference type="Proteomes" id="UP000690515"/>
    </source>
</evidence>
<dbReference type="CDD" id="cd00118">
    <property type="entry name" value="LysM"/>
    <property type="match status" value="1"/>
</dbReference>
<feature type="domain" description="LysM" evidence="1">
    <location>
        <begin position="3"/>
        <end position="49"/>
    </location>
</feature>
<dbReference type="SMART" id="SM00257">
    <property type="entry name" value="LysM"/>
    <property type="match status" value="1"/>
</dbReference>
<accession>A0ABS5Z9D8</accession>
<dbReference type="Gene3D" id="3.10.350.10">
    <property type="entry name" value="LysM domain"/>
    <property type="match status" value="1"/>
</dbReference>
<sequence>MTVKYLIKRGDTLTSIAKKYRLSLRELIAANPHLAENPDLIYAGDTLIVPDIDINQIPSTEKKTPSKNVTSPPKINIAKPTIKTSSISHSDCYQRAANQLDVDHAVVKAVAAVESCGKAFIAKNKPAILFEAHIFSRLTQHQFDEGYPHISSRKWNPKLYKGGLKEYQRLEEAKLLNKKEALKSASWGKFQIMGFNYQLAGFETAEAFVEAMCNSEEAQLMAFVTFIKAHNMMLQALRNHDWAKFAKCYNGPAYAKNRYDTKLAEAYQQALNT</sequence>
<protein>
    <submittedName>
        <fullName evidence="2">DUF3380 domain-containing protein</fullName>
    </submittedName>
</protein>
<dbReference type="Proteomes" id="UP000690515">
    <property type="component" value="Unassembled WGS sequence"/>
</dbReference>
<name>A0ABS5Z9D8_9GAMM</name>
<proteinExistence type="predicted"/>
<dbReference type="RefSeq" id="WP_215818830.1">
    <property type="nucleotide sequence ID" value="NZ_JAGSOY010000009.1"/>
</dbReference>
<reference evidence="2 3" key="1">
    <citation type="submission" date="2021-04" db="EMBL/GenBank/DDBJ databases">
        <authorList>
            <person name="Pira H."/>
            <person name="Risdian C."/>
            <person name="Wink J."/>
        </authorList>
    </citation>
    <scope>NUCLEOTIDE SEQUENCE [LARGE SCALE GENOMIC DNA]</scope>
    <source>
        <strain evidence="2 3">WH53</strain>
    </source>
</reference>
<dbReference type="Pfam" id="PF01476">
    <property type="entry name" value="LysM"/>
    <property type="match status" value="1"/>
</dbReference>
<dbReference type="SUPFAM" id="SSF54106">
    <property type="entry name" value="LysM domain"/>
    <property type="match status" value="1"/>
</dbReference>
<dbReference type="InterPro" id="IPR036779">
    <property type="entry name" value="LysM_dom_sf"/>
</dbReference>
<keyword evidence="3" id="KW-1185">Reference proteome</keyword>
<comment type="caution">
    <text evidence="2">The sequence shown here is derived from an EMBL/GenBank/DDBJ whole genome shotgun (WGS) entry which is preliminary data.</text>
</comment>
<gene>
    <name evidence="2" type="ORF">KCG35_06310</name>
</gene>
<evidence type="ECO:0000259" key="1">
    <source>
        <dbReference type="PROSITE" id="PS51782"/>
    </source>
</evidence>